<evidence type="ECO:0000259" key="2">
    <source>
        <dbReference type="PROSITE" id="PS50020"/>
    </source>
</evidence>
<accession>A0ABP0ZF18</accession>
<reference evidence="4 5" key="1">
    <citation type="submission" date="2024-03" db="EMBL/GenBank/DDBJ databases">
        <authorList>
            <person name="Brejova B."/>
        </authorList>
    </citation>
    <scope>NUCLEOTIDE SEQUENCE [LARGE SCALE GENOMIC DNA]</scope>
    <source>
        <strain evidence="4 5">CBS 14171</strain>
    </source>
</reference>
<name>A0ABP0ZF18_9ASCO</name>
<dbReference type="RefSeq" id="XP_066827906.1">
    <property type="nucleotide sequence ID" value="XM_066976946.1"/>
</dbReference>
<protein>
    <recommendedName>
        <fullName evidence="6">Pre-mRNA-processing protein PRP40</fullName>
    </recommendedName>
</protein>
<dbReference type="PROSITE" id="PS01159">
    <property type="entry name" value="WW_DOMAIN_1"/>
    <property type="match status" value="1"/>
</dbReference>
<dbReference type="Gene3D" id="1.10.10.440">
    <property type="entry name" value="FF domain"/>
    <property type="match status" value="2"/>
</dbReference>
<feature type="domain" description="WW" evidence="2">
    <location>
        <begin position="1"/>
        <end position="29"/>
    </location>
</feature>
<dbReference type="SUPFAM" id="SSF51045">
    <property type="entry name" value="WW domain"/>
    <property type="match status" value="2"/>
</dbReference>
<dbReference type="InterPro" id="IPR036020">
    <property type="entry name" value="WW_dom_sf"/>
</dbReference>
<feature type="compositionally biased region" description="Basic and acidic residues" evidence="1">
    <location>
        <begin position="58"/>
        <end position="77"/>
    </location>
</feature>
<evidence type="ECO:0000259" key="3">
    <source>
        <dbReference type="PROSITE" id="PS51676"/>
    </source>
</evidence>
<dbReference type="Pfam" id="PF01846">
    <property type="entry name" value="FF"/>
    <property type="match status" value="2"/>
</dbReference>
<dbReference type="PANTHER" id="PTHR11864">
    <property type="entry name" value="PRE-MRNA-PROCESSING PROTEIN PRP40"/>
    <property type="match status" value="1"/>
</dbReference>
<feature type="region of interest" description="Disordered" evidence="1">
    <location>
        <begin position="462"/>
        <end position="495"/>
    </location>
</feature>
<dbReference type="InterPro" id="IPR001202">
    <property type="entry name" value="WW_dom"/>
</dbReference>
<evidence type="ECO:0000313" key="4">
    <source>
        <dbReference type="EMBL" id="CAK9436410.1"/>
    </source>
</evidence>
<dbReference type="PROSITE" id="PS51676">
    <property type="entry name" value="FF"/>
    <property type="match status" value="1"/>
</dbReference>
<feature type="region of interest" description="Disordered" evidence="1">
    <location>
        <begin position="54"/>
        <end position="77"/>
    </location>
</feature>
<sequence>MWEKLTTDDGQVYYYNPDTEETAWTIPEGDQTKQPAWEEYTTDDGRKYYYNESTGETTWEKPAELESKEAYSGTGKEESALEKELRNQPVRLPPAAGSAPSQGDIEDGKVAFVKMLKENNVDSTWSFQKVMRELIDKPEYWTVSNPVEKKKMYDDYLMNKFETEMETGANDKAHLVENFKKNFALELERLRNESKINHTTRWISLRNLLSAEENPVYKHSVMEDNEMAEQFFEFRKKLAEAHEKEVQAQKELAISELSRYLKQINTKLVTDSSTFEQLLQNLKKDPRFQQNKHFEVLKDLDILALYESQIYPDIKKELKSQLRVKEAENFRLDRKARQDFRALLNRLELTASTLFADIFETIEDEDAFIELCGRNGSTPLELFWDVVDQKKQKIKLQKDLIESVILELKNKNEYDASMWSSQQSFNEKLRSAKNERLSNFNLEDDDPDMEQIYKTLKNEMETNQSRVRKRRHAEAVADTQSKRLKKEAPKVSLNY</sequence>
<organism evidence="4 5">
    <name type="scientific">Lodderomyces beijingensis</name>
    <dbReference type="NCBI Taxonomy" id="1775926"/>
    <lineage>
        <taxon>Eukaryota</taxon>
        <taxon>Fungi</taxon>
        <taxon>Dikarya</taxon>
        <taxon>Ascomycota</taxon>
        <taxon>Saccharomycotina</taxon>
        <taxon>Pichiomycetes</taxon>
        <taxon>Debaryomycetaceae</taxon>
        <taxon>Candida/Lodderomyces clade</taxon>
        <taxon>Lodderomyces</taxon>
    </lineage>
</organism>
<feature type="domain" description="FF" evidence="3">
    <location>
        <begin position="331"/>
        <end position="389"/>
    </location>
</feature>
<evidence type="ECO:0000313" key="5">
    <source>
        <dbReference type="Proteomes" id="UP001497383"/>
    </source>
</evidence>
<dbReference type="SUPFAM" id="SSF81698">
    <property type="entry name" value="FF domain"/>
    <property type="match status" value="2"/>
</dbReference>
<keyword evidence="5" id="KW-1185">Reference proteome</keyword>
<dbReference type="SMART" id="SM00441">
    <property type="entry name" value="FF"/>
    <property type="match status" value="2"/>
</dbReference>
<dbReference type="InterPro" id="IPR002713">
    <property type="entry name" value="FF_domain"/>
</dbReference>
<evidence type="ECO:0008006" key="6">
    <source>
        <dbReference type="Google" id="ProtNLM"/>
    </source>
</evidence>
<proteinExistence type="predicted"/>
<dbReference type="PROSITE" id="PS50020">
    <property type="entry name" value="WW_DOMAIN_2"/>
    <property type="match status" value="2"/>
</dbReference>
<feature type="domain" description="WW" evidence="2">
    <location>
        <begin position="31"/>
        <end position="64"/>
    </location>
</feature>
<gene>
    <name evidence="4" type="ORF">LODBEIA_P09680</name>
</gene>
<evidence type="ECO:0000256" key="1">
    <source>
        <dbReference type="SAM" id="MobiDB-lite"/>
    </source>
</evidence>
<dbReference type="InterPro" id="IPR036517">
    <property type="entry name" value="FF_domain_sf"/>
</dbReference>
<dbReference type="Pfam" id="PF00397">
    <property type="entry name" value="WW"/>
    <property type="match status" value="2"/>
</dbReference>
<dbReference type="EMBL" id="OZ022405">
    <property type="protein sequence ID" value="CAK9436410.1"/>
    <property type="molecule type" value="Genomic_DNA"/>
</dbReference>
<dbReference type="Gene3D" id="2.20.70.10">
    <property type="match status" value="2"/>
</dbReference>
<dbReference type="InterPro" id="IPR039726">
    <property type="entry name" value="Prp40-like"/>
</dbReference>
<dbReference type="CDD" id="cd00201">
    <property type="entry name" value="WW"/>
    <property type="match status" value="2"/>
</dbReference>
<dbReference type="SMART" id="SM00456">
    <property type="entry name" value="WW"/>
    <property type="match status" value="2"/>
</dbReference>
<dbReference type="GeneID" id="92206164"/>
<dbReference type="Proteomes" id="UP001497383">
    <property type="component" value="Chromosome 1"/>
</dbReference>
<dbReference type="PANTHER" id="PTHR11864:SF0">
    <property type="entry name" value="PRP40 PRE-MRNA PROCESSING FACTOR 40 HOMOLOG A (YEAST)"/>
    <property type="match status" value="1"/>
</dbReference>